<evidence type="ECO:0000313" key="1">
    <source>
        <dbReference type="EMBL" id="KAF7819985.1"/>
    </source>
</evidence>
<gene>
    <name evidence="1" type="ORF">G2W53_025440</name>
</gene>
<name>A0A834TFQ5_9FABA</name>
<keyword evidence="2" id="KW-1185">Reference proteome</keyword>
<dbReference type="EMBL" id="JAAIUW010000008">
    <property type="protein sequence ID" value="KAF7819985.1"/>
    <property type="molecule type" value="Genomic_DNA"/>
</dbReference>
<organism evidence="1 2">
    <name type="scientific">Senna tora</name>
    <dbReference type="NCBI Taxonomy" id="362788"/>
    <lineage>
        <taxon>Eukaryota</taxon>
        <taxon>Viridiplantae</taxon>
        <taxon>Streptophyta</taxon>
        <taxon>Embryophyta</taxon>
        <taxon>Tracheophyta</taxon>
        <taxon>Spermatophyta</taxon>
        <taxon>Magnoliopsida</taxon>
        <taxon>eudicotyledons</taxon>
        <taxon>Gunneridae</taxon>
        <taxon>Pentapetalae</taxon>
        <taxon>rosids</taxon>
        <taxon>fabids</taxon>
        <taxon>Fabales</taxon>
        <taxon>Fabaceae</taxon>
        <taxon>Caesalpinioideae</taxon>
        <taxon>Cassia clade</taxon>
        <taxon>Senna</taxon>
    </lineage>
</organism>
<sequence>MDSTRMIQIGMKSCDPSIYTTQILSNAYKESI</sequence>
<accession>A0A834TFQ5</accession>
<evidence type="ECO:0000313" key="2">
    <source>
        <dbReference type="Proteomes" id="UP000634136"/>
    </source>
</evidence>
<reference evidence="1" key="1">
    <citation type="submission" date="2020-09" db="EMBL/GenBank/DDBJ databases">
        <title>Genome-Enabled Discovery of Anthraquinone Biosynthesis in Senna tora.</title>
        <authorList>
            <person name="Kang S.-H."/>
            <person name="Pandey R.P."/>
            <person name="Lee C.-M."/>
            <person name="Sim J.-S."/>
            <person name="Jeong J.-T."/>
            <person name="Choi B.-S."/>
            <person name="Jung M."/>
            <person name="Ginzburg D."/>
            <person name="Zhao K."/>
            <person name="Won S.Y."/>
            <person name="Oh T.-J."/>
            <person name="Yu Y."/>
            <person name="Kim N.-H."/>
            <person name="Lee O.R."/>
            <person name="Lee T.-H."/>
            <person name="Bashyal P."/>
            <person name="Kim T.-S."/>
            <person name="Lee W.-H."/>
            <person name="Kawkins C."/>
            <person name="Kim C.-K."/>
            <person name="Kim J.S."/>
            <person name="Ahn B.O."/>
            <person name="Rhee S.Y."/>
            <person name="Sohng J.K."/>
        </authorList>
    </citation>
    <scope>NUCLEOTIDE SEQUENCE</scope>
    <source>
        <tissue evidence="1">Leaf</tissue>
    </source>
</reference>
<proteinExistence type="predicted"/>
<comment type="caution">
    <text evidence="1">The sequence shown here is derived from an EMBL/GenBank/DDBJ whole genome shotgun (WGS) entry which is preliminary data.</text>
</comment>
<dbReference type="AlphaFoldDB" id="A0A834TFQ5"/>
<dbReference type="Proteomes" id="UP000634136">
    <property type="component" value="Unassembled WGS sequence"/>
</dbReference>
<protein>
    <submittedName>
        <fullName evidence="1">Uncharacterized protein</fullName>
    </submittedName>
</protein>